<dbReference type="GeneTree" id="ENSGT00940000171543"/>
<keyword evidence="1" id="KW-0433">Leucine-rich repeat</keyword>
<feature type="signal peptide" evidence="6">
    <location>
        <begin position="1"/>
        <end position="20"/>
    </location>
</feature>
<keyword evidence="5" id="KW-1133">Transmembrane helix</keyword>
<dbReference type="AlphaFoldDB" id="A0A803K366"/>
<gene>
    <name evidence="8" type="primary">LOC100493904</name>
</gene>
<keyword evidence="2 6" id="KW-0732">Signal</keyword>
<evidence type="ECO:0000256" key="2">
    <source>
        <dbReference type="ARBA" id="ARBA00022729"/>
    </source>
</evidence>
<dbReference type="Pfam" id="PF13855">
    <property type="entry name" value="LRR_8"/>
    <property type="match status" value="1"/>
</dbReference>
<protein>
    <submittedName>
        <fullName evidence="8">Uncharacterized LOC100493904</fullName>
    </submittedName>
</protein>
<evidence type="ECO:0000256" key="3">
    <source>
        <dbReference type="ARBA" id="ARBA00022737"/>
    </source>
</evidence>
<dbReference type="SMART" id="SM00369">
    <property type="entry name" value="LRR_TYP"/>
    <property type="match status" value="4"/>
</dbReference>
<feature type="chain" id="PRO_5031302912" evidence="6">
    <location>
        <begin position="21"/>
        <end position="717"/>
    </location>
</feature>
<feature type="transmembrane region" description="Helical" evidence="5">
    <location>
        <begin position="264"/>
        <end position="286"/>
    </location>
</feature>
<keyword evidence="5" id="KW-0472">Membrane</keyword>
<dbReference type="Bgee" id="ENSXETG00000037138">
    <property type="expression patterns" value="Expressed in mesonephros and 2 other cell types or tissues"/>
</dbReference>
<keyword evidence="3" id="KW-0677">Repeat</keyword>
<dbReference type="PROSITE" id="PS51450">
    <property type="entry name" value="LRR"/>
    <property type="match status" value="1"/>
</dbReference>
<dbReference type="PANTHER" id="PTHR24369">
    <property type="entry name" value="ANTIGEN BSP, PUTATIVE-RELATED"/>
    <property type="match status" value="1"/>
</dbReference>
<evidence type="ECO:0000256" key="4">
    <source>
        <dbReference type="SAM" id="MobiDB-lite"/>
    </source>
</evidence>
<feature type="region of interest" description="Disordered" evidence="4">
    <location>
        <begin position="588"/>
        <end position="672"/>
    </location>
</feature>
<sequence>MRNLLLGLMTLCGAVSWASSAGECIHEETYVCLSIPKDADYPANITSLLFIKTAKEITASLFTNPNLKSVQRLNLPLNGIESVQPGAFRVFERLSSFALSGNFLKAVSPDWFYESVPLESLNVTNNSVEEIRPEMLATLSSLKILDFSANRIRKIGRGSFSGLAKLTALDLSNNRISFLSGDVLSPLQNASFKLGNNPWNCSCPLKDFAVFLQELRNSSRLKDPENVICRSPPPLNGTSIWNVPFTNCSSTNTEIPATTGAQPIIGTVLLVILVIILFPLLLFLIWKKKQENKQVQPNGEGTDSRTASDTGRWTMMGGKISLKGVLFHKDYAKDHSRTHKDYAKDHSRTHNALKMGRSKSASAILLKSDFFQPKTRKDGKQESCQKQDISDKTVSFLLGNLDSRNMELCYYNSLEIDQGKSLSGGGPMTMAAEMAQDLCPTFYSQLDTGSPKWATAVLSTEASCNLPLPDSNLDSLGPLVYLSVNTNAEEPVVISSTNQVVSQKENHLKLRPLRRTYTWPKERVQSEQDTDSSYETFLKTLHLSPKPTSRTSENRQSNDNQNQDYRPEGGYSHRFDVFHILTEQAELKEKSRLDGKSSQAGYPSKEKKGESKSPGGVYKPMSSTRKVYQSPSPYSGRQKSQVASSETASRRGELNSRGSVEQNDQRVTPDDDTLLENNEYNFIDLLHEVVENHGRWTRDRWRQIHQQRLPHRSSPMS</sequence>
<dbReference type="Ensembl" id="ENSXETT00000121054">
    <property type="protein sequence ID" value="ENSXETP00000114770"/>
    <property type="gene ID" value="ENSXETG00000037138"/>
</dbReference>
<keyword evidence="5" id="KW-0812">Transmembrane</keyword>
<accession>A0A803K366</accession>
<dbReference type="SUPFAM" id="SSF52058">
    <property type="entry name" value="L domain-like"/>
    <property type="match status" value="1"/>
</dbReference>
<evidence type="ECO:0000256" key="5">
    <source>
        <dbReference type="SAM" id="Phobius"/>
    </source>
</evidence>
<dbReference type="InterPro" id="IPR001611">
    <property type="entry name" value="Leu-rich_rpt"/>
</dbReference>
<feature type="domain" description="LRRCT" evidence="7">
    <location>
        <begin position="197"/>
        <end position="249"/>
    </location>
</feature>
<dbReference type="InterPro" id="IPR003591">
    <property type="entry name" value="Leu-rich_rpt_typical-subtyp"/>
</dbReference>
<dbReference type="InterPro" id="IPR032675">
    <property type="entry name" value="LRR_dom_sf"/>
</dbReference>
<proteinExistence type="predicted"/>
<feature type="compositionally biased region" description="Polar residues" evidence="4">
    <location>
        <begin position="546"/>
        <end position="564"/>
    </location>
</feature>
<feature type="compositionally biased region" description="Polar residues" evidence="4">
    <location>
        <begin position="621"/>
        <end position="647"/>
    </location>
</feature>
<dbReference type="Gene3D" id="3.80.10.10">
    <property type="entry name" value="Ribonuclease Inhibitor"/>
    <property type="match status" value="1"/>
</dbReference>
<organism evidence="8">
    <name type="scientific">Xenopus tropicalis</name>
    <name type="common">Western clawed frog</name>
    <name type="synonym">Silurana tropicalis</name>
    <dbReference type="NCBI Taxonomy" id="8364"/>
    <lineage>
        <taxon>Eukaryota</taxon>
        <taxon>Metazoa</taxon>
        <taxon>Chordata</taxon>
        <taxon>Craniata</taxon>
        <taxon>Vertebrata</taxon>
        <taxon>Euteleostomi</taxon>
        <taxon>Amphibia</taxon>
        <taxon>Batrachia</taxon>
        <taxon>Anura</taxon>
        <taxon>Pipoidea</taxon>
        <taxon>Pipidae</taxon>
        <taxon>Xenopodinae</taxon>
        <taxon>Xenopus</taxon>
        <taxon>Silurana</taxon>
    </lineage>
</organism>
<evidence type="ECO:0000256" key="6">
    <source>
        <dbReference type="SAM" id="SignalP"/>
    </source>
</evidence>
<dbReference type="PANTHER" id="PTHR24369:SF161">
    <property type="entry name" value="LEUCINE-RICH REPEAT-CONTAINING PROTEIN 53"/>
    <property type="match status" value="1"/>
</dbReference>
<evidence type="ECO:0000256" key="1">
    <source>
        <dbReference type="ARBA" id="ARBA00022614"/>
    </source>
</evidence>
<dbReference type="SMART" id="SM00082">
    <property type="entry name" value="LRRCT"/>
    <property type="match status" value="1"/>
</dbReference>
<reference evidence="8" key="2">
    <citation type="submission" date="2021-03" db="UniProtKB">
        <authorList>
            <consortium name="Ensembl"/>
        </authorList>
    </citation>
    <scope>IDENTIFICATION</scope>
</reference>
<reference evidence="8" key="1">
    <citation type="journal article" date="2010" name="Science">
        <title>The genome of the Western clawed frog Xenopus tropicalis.</title>
        <authorList>
            <person name="Hellsten U."/>
            <person name="Harland R.M."/>
            <person name="Gilchrist M.J."/>
            <person name="Hendrix D."/>
            <person name="Jurka J."/>
            <person name="Kapitonov V."/>
            <person name="Ovcharenko I."/>
            <person name="Putnam N.H."/>
            <person name="Shu S."/>
            <person name="Taher L."/>
            <person name="Blitz I.L."/>
            <person name="Blumberg B."/>
            <person name="Dichmann D.S."/>
            <person name="Dubchak I."/>
            <person name="Amaya E."/>
            <person name="Detter J.C."/>
            <person name="Fletcher R."/>
            <person name="Gerhard D.S."/>
            <person name="Goodstein D."/>
            <person name="Graves T."/>
            <person name="Grigoriev I.V."/>
            <person name="Grimwood J."/>
            <person name="Kawashima T."/>
            <person name="Lindquist E."/>
            <person name="Lucas S.M."/>
            <person name="Mead P.E."/>
            <person name="Mitros T."/>
            <person name="Ogino H."/>
            <person name="Ohta Y."/>
            <person name="Poliakov A.V."/>
            <person name="Pollet N."/>
            <person name="Robert J."/>
            <person name="Salamov A."/>
            <person name="Sater A.K."/>
            <person name="Schmutz J."/>
            <person name="Terry A."/>
            <person name="Vize P.D."/>
            <person name="Warren W.C."/>
            <person name="Wells D."/>
            <person name="Wills A."/>
            <person name="Wilson R.K."/>
            <person name="Zimmerman L.B."/>
            <person name="Zorn A.M."/>
            <person name="Grainger R."/>
            <person name="Grammer T."/>
            <person name="Khokha M.K."/>
            <person name="Richardson P.M."/>
            <person name="Rokhsar D.S."/>
        </authorList>
    </citation>
    <scope>NUCLEOTIDE SEQUENCE [LARGE SCALE GENOMIC DNA]</scope>
    <source>
        <strain evidence="8">Nigerian</strain>
    </source>
</reference>
<dbReference type="InterPro" id="IPR000483">
    <property type="entry name" value="Cys-rich_flank_reg_C"/>
</dbReference>
<evidence type="ECO:0000259" key="7">
    <source>
        <dbReference type="SMART" id="SM00082"/>
    </source>
</evidence>
<feature type="region of interest" description="Disordered" evidence="4">
    <location>
        <begin position="542"/>
        <end position="571"/>
    </location>
</feature>
<name>A0A803K366_XENTR</name>
<evidence type="ECO:0000313" key="8">
    <source>
        <dbReference type="Ensembl" id="ENSXETP00000114770"/>
    </source>
</evidence>
<dbReference type="InterPro" id="IPR050541">
    <property type="entry name" value="LRR_TM_domain-containing"/>
</dbReference>